<feature type="compositionally biased region" description="Basic and acidic residues" evidence="1">
    <location>
        <begin position="9"/>
        <end position="34"/>
    </location>
</feature>
<evidence type="ECO:0000313" key="2">
    <source>
        <dbReference type="EMBL" id="KAK3934477.1"/>
    </source>
</evidence>
<evidence type="ECO:0000313" key="3">
    <source>
        <dbReference type="Proteomes" id="UP001303473"/>
    </source>
</evidence>
<keyword evidence="3" id="KW-1185">Reference proteome</keyword>
<name>A0AAN6MVY2_9PEZI</name>
<evidence type="ECO:0000256" key="1">
    <source>
        <dbReference type="SAM" id="MobiDB-lite"/>
    </source>
</evidence>
<gene>
    <name evidence="2" type="ORF">QBC46DRAFT_413870</name>
</gene>
<proteinExistence type="predicted"/>
<organism evidence="2 3">
    <name type="scientific">Diplogelasinospora grovesii</name>
    <dbReference type="NCBI Taxonomy" id="303347"/>
    <lineage>
        <taxon>Eukaryota</taxon>
        <taxon>Fungi</taxon>
        <taxon>Dikarya</taxon>
        <taxon>Ascomycota</taxon>
        <taxon>Pezizomycotina</taxon>
        <taxon>Sordariomycetes</taxon>
        <taxon>Sordariomycetidae</taxon>
        <taxon>Sordariales</taxon>
        <taxon>Diplogelasinosporaceae</taxon>
        <taxon>Diplogelasinospora</taxon>
    </lineage>
</organism>
<reference evidence="3" key="1">
    <citation type="journal article" date="2023" name="Mol. Phylogenet. Evol.">
        <title>Genome-scale phylogeny and comparative genomics of the fungal order Sordariales.</title>
        <authorList>
            <person name="Hensen N."/>
            <person name="Bonometti L."/>
            <person name="Westerberg I."/>
            <person name="Brannstrom I.O."/>
            <person name="Guillou S."/>
            <person name="Cros-Aarteil S."/>
            <person name="Calhoun S."/>
            <person name="Haridas S."/>
            <person name="Kuo A."/>
            <person name="Mondo S."/>
            <person name="Pangilinan J."/>
            <person name="Riley R."/>
            <person name="LaButti K."/>
            <person name="Andreopoulos B."/>
            <person name="Lipzen A."/>
            <person name="Chen C."/>
            <person name="Yan M."/>
            <person name="Daum C."/>
            <person name="Ng V."/>
            <person name="Clum A."/>
            <person name="Steindorff A."/>
            <person name="Ohm R.A."/>
            <person name="Martin F."/>
            <person name="Silar P."/>
            <person name="Natvig D.O."/>
            <person name="Lalanne C."/>
            <person name="Gautier V."/>
            <person name="Ament-Velasquez S.L."/>
            <person name="Kruys A."/>
            <person name="Hutchinson M.I."/>
            <person name="Powell A.J."/>
            <person name="Barry K."/>
            <person name="Miller A.N."/>
            <person name="Grigoriev I.V."/>
            <person name="Debuchy R."/>
            <person name="Gladieux P."/>
            <person name="Hiltunen Thoren M."/>
            <person name="Johannesson H."/>
        </authorList>
    </citation>
    <scope>NUCLEOTIDE SEQUENCE [LARGE SCALE GENOMIC DNA]</scope>
    <source>
        <strain evidence="3">CBS 340.73</strain>
    </source>
</reference>
<comment type="caution">
    <text evidence="2">The sequence shown here is derived from an EMBL/GenBank/DDBJ whole genome shotgun (WGS) entry which is preliminary data.</text>
</comment>
<dbReference type="AlphaFoldDB" id="A0AAN6MVY2"/>
<protein>
    <submittedName>
        <fullName evidence="2">Uncharacterized protein</fullName>
    </submittedName>
</protein>
<feature type="region of interest" description="Disordered" evidence="1">
    <location>
        <begin position="1"/>
        <end position="34"/>
    </location>
</feature>
<accession>A0AAN6MVY2</accession>
<dbReference type="EMBL" id="MU853986">
    <property type="protein sequence ID" value="KAK3934477.1"/>
    <property type="molecule type" value="Genomic_DNA"/>
</dbReference>
<sequence>MAPTVTWRGKPEGRPEDEKPEKLSKEQKKAKEDKEKILAGCQAAAAHVDFRNFVTMEIWNGPHKSGSDKREHATVRVRTQEQISQVNNGTHQVAHIYLDEEKGYSGRFKGFKDFEVILDRGVLKRKCYILSP</sequence>
<dbReference type="Proteomes" id="UP001303473">
    <property type="component" value="Unassembled WGS sequence"/>
</dbReference>